<dbReference type="PANTHER" id="PTHR10977">
    <property type="entry name" value="DIPHOSPHOMEVALONATE DECARBOXYLASE"/>
    <property type="match status" value="1"/>
</dbReference>
<evidence type="ECO:0000256" key="1">
    <source>
        <dbReference type="ARBA" id="ARBA00022516"/>
    </source>
</evidence>
<keyword evidence="2" id="KW-0547">Nucleotide-binding</keyword>
<dbReference type="InterPro" id="IPR041431">
    <property type="entry name" value="Mvd1_C"/>
</dbReference>
<gene>
    <name evidence="8" type="ORF">J2W48_000247</name>
</gene>
<dbReference type="EMBL" id="JAVDWQ010000001">
    <property type="protein sequence ID" value="MDR7208326.1"/>
    <property type="molecule type" value="Genomic_DNA"/>
</dbReference>
<feature type="domain" description="Mvd1 C-terminal" evidence="6">
    <location>
        <begin position="218"/>
        <end position="346"/>
    </location>
</feature>
<dbReference type="Gene3D" id="3.30.230.10">
    <property type="match status" value="1"/>
</dbReference>
<keyword evidence="3" id="KW-0067">ATP-binding</keyword>
<evidence type="ECO:0000256" key="3">
    <source>
        <dbReference type="ARBA" id="ARBA00022840"/>
    </source>
</evidence>
<name>A0ABU1Y269_9FLAO</name>
<evidence type="ECO:0000256" key="4">
    <source>
        <dbReference type="ARBA" id="ARBA00023098"/>
    </source>
</evidence>
<dbReference type="GO" id="GO:0004163">
    <property type="term" value="F:diphosphomevalonate decarboxylase activity"/>
    <property type="evidence" value="ECO:0007669"/>
    <property type="project" value="UniProtKB-EC"/>
</dbReference>
<evidence type="ECO:0000256" key="2">
    <source>
        <dbReference type="ARBA" id="ARBA00022741"/>
    </source>
</evidence>
<dbReference type="EC" id="4.1.1.33" evidence="8"/>
<proteinExistence type="predicted"/>
<dbReference type="InterPro" id="IPR014721">
    <property type="entry name" value="Ribsml_uS5_D2-typ_fold_subgr"/>
</dbReference>
<dbReference type="InterPro" id="IPR005935">
    <property type="entry name" value="Mev_decarb"/>
</dbReference>
<dbReference type="Pfam" id="PF22700">
    <property type="entry name" value="MVD-like_N"/>
    <property type="match status" value="1"/>
</dbReference>
<organism evidence="8 9">
    <name type="scientific">Flavobacterium piscis</name>
    <dbReference type="NCBI Taxonomy" id="1114874"/>
    <lineage>
        <taxon>Bacteria</taxon>
        <taxon>Pseudomonadati</taxon>
        <taxon>Bacteroidota</taxon>
        <taxon>Flavobacteriia</taxon>
        <taxon>Flavobacteriales</taxon>
        <taxon>Flavobacteriaceae</taxon>
        <taxon>Flavobacterium</taxon>
    </lineage>
</organism>
<keyword evidence="4" id="KW-0443">Lipid metabolism</keyword>
<dbReference type="InterPro" id="IPR020568">
    <property type="entry name" value="Ribosomal_Su5_D2-typ_SF"/>
</dbReference>
<keyword evidence="1" id="KW-0444">Lipid biosynthesis</keyword>
<evidence type="ECO:0000259" key="7">
    <source>
        <dbReference type="Pfam" id="PF22700"/>
    </source>
</evidence>
<reference evidence="8 9" key="1">
    <citation type="submission" date="2023-07" db="EMBL/GenBank/DDBJ databases">
        <title>Sorghum-associated microbial communities from plants grown in Nebraska, USA.</title>
        <authorList>
            <person name="Schachtman D."/>
        </authorList>
    </citation>
    <scope>NUCLEOTIDE SEQUENCE [LARGE SCALE GENOMIC DNA]</scope>
    <source>
        <strain evidence="8 9">4129</strain>
    </source>
</reference>
<protein>
    <submittedName>
        <fullName evidence="8">Diphosphomevalonate decarboxylase</fullName>
        <ecNumber evidence="8">4.1.1.33</ecNumber>
    </submittedName>
</protein>
<evidence type="ECO:0000259" key="6">
    <source>
        <dbReference type="Pfam" id="PF18376"/>
    </source>
</evidence>
<dbReference type="PANTHER" id="PTHR10977:SF3">
    <property type="entry name" value="DIPHOSPHOMEVALONATE DECARBOXYLASE"/>
    <property type="match status" value="1"/>
</dbReference>
<feature type="domain" description="Diphosphomevalonate decarboxylase-like N-terminal" evidence="7">
    <location>
        <begin position="25"/>
        <end position="194"/>
    </location>
</feature>
<dbReference type="Gene3D" id="3.30.70.890">
    <property type="entry name" value="GHMP kinase, C-terminal domain"/>
    <property type="match status" value="1"/>
</dbReference>
<dbReference type="PIRSF" id="PIRSF015950">
    <property type="entry name" value="Mev_P_decrbx"/>
    <property type="match status" value="1"/>
</dbReference>
<keyword evidence="5 8" id="KW-0456">Lyase</keyword>
<dbReference type="SUPFAM" id="SSF55060">
    <property type="entry name" value="GHMP Kinase, C-terminal domain"/>
    <property type="match status" value="1"/>
</dbReference>
<dbReference type="InterPro" id="IPR053859">
    <property type="entry name" value="MVD-like_N"/>
</dbReference>
<dbReference type="Pfam" id="PF18376">
    <property type="entry name" value="MDD_C"/>
    <property type="match status" value="1"/>
</dbReference>
<accession>A0ABU1Y269</accession>
<dbReference type="InterPro" id="IPR036554">
    <property type="entry name" value="GHMP_kinase_C_sf"/>
</dbReference>
<dbReference type="SUPFAM" id="SSF54211">
    <property type="entry name" value="Ribosomal protein S5 domain 2-like"/>
    <property type="match status" value="1"/>
</dbReference>
<comment type="caution">
    <text evidence="8">The sequence shown here is derived from an EMBL/GenBank/DDBJ whole genome shotgun (WGS) entry which is preliminary data.</text>
</comment>
<evidence type="ECO:0000313" key="8">
    <source>
        <dbReference type="EMBL" id="MDR7208326.1"/>
    </source>
</evidence>
<sequence>MFTAADFIPKIYSSTIEKGNFEWSAPSNIALVKYWGKKDNQIPANPSISFTLNNCKTITKLGFEKKDISTSLNVENDSFSFDLLFEGKPKEDFKPKIRKFLERIEVYLPFLKDYHFTIDTQNTFPHSSGIASSASGMAALAMNFMSLEKVLNPEMTDDYFYQKASFLARLGSGSACRSVKGNIVVWGHQKNIERSTDLFGVEFPYTIHENFENYQDTILLVDKGEKQVSSTVGHDLMYNHPYAERRFAQAHENLDQLITIFESGNLEEFIKVVESEALTLHAMMMTSMPYFILMKPNTLQIINGIWKFRNETRIPVCFTLDAGANVHVLYPKNVSNKVLHFIKNELVGYCQNGQYICDEIGSGAIKL</sequence>
<dbReference type="Proteomes" id="UP001269081">
    <property type="component" value="Unassembled WGS sequence"/>
</dbReference>
<evidence type="ECO:0000313" key="9">
    <source>
        <dbReference type="Proteomes" id="UP001269081"/>
    </source>
</evidence>
<keyword evidence="9" id="KW-1185">Reference proteome</keyword>
<evidence type="ECO:0000256" key="5">
    <source>
        <dbReference type="ARBA" id="ARBA00023239"/>
    </source>
</evidence>
<dbReference type="RefSeq" id="WP_310276838.1">
    <property type="nucleotide sequence ID" value="NZ_JAVDWQ010000001.1"/>
</dbReference>